<dbReference type="InterPro" id="IPR044696">
    <property type="entry name" value="WIP1/2/3"/>
</dbReference>
<dbReference type="AlphaFoldDB" id="A0A6A2Y404"/>
<sequence>MNLESECSVVEFFEDKESPQHTIPHVDANKIKNNQVDACKIKDNGLCANDDQAQRLSSDQSVGSDDFTSDIHVNGPVGIALPMHSSPPAKSTTKGYGLKKWRLIKRDFVKEPTPVMDDPKILKRSLSGSENPTPQHMASTEIKQNSEPRIRPVNIKKNTNVLSEFMMHSPGSDSTENTPRGSKSATAASMPQVLPTILGYVHRRNHMKNFSVKNVGNLSPRFQQGKGSVESSNKPREERVKIEKESSHSSTGSDSRNSNFGFMLSPLSVASKGKQSGNSLNLDGKNRDEAHESEDQINEEVQTAHMKENSGEIEAHVGEGRINEEVQTAHRKENSGEIEELSLDDLAADMSREANAEKSESPKIHKFEEIGKEPTSLDDGSVNMESVHAGSTFADQETSSSDRLDSEKISCTSVKEGRTRRHTELQQDKYRETEFDIGGLFQQRMEAETELLALRRTVQKLRDSVRNHQTTVFKEQTSAGEQARKLNNLGEEIKLNPQTGELSPFTGMDVPT</sequence>
<dbReference type="PANTHER" id="PTHR34562:SF8">
    <property type="entry name" value="WPP DOMAIN-INTERACTING PROTEIN 1"/>
    <property type="match status" value="1"/>
</dbReference>
<feature type="compositionally biased region" description="Basic and acidic residues" evidence="1">
    <location>
        <begin position="284"/>
        <end position="294"/>
    </location>
</feature>
<feature type="compositionally biased region" description="Basic and acidic residues" evidence="1">
    <location>
        <begin position="350"/>
        <end position="372"/>
    </location>
</feature>
<feature type="compositionally biased region" description="Polar residues" evidence="1">
    <location>
        <begin position="248"/>
        <end position="260"/>
    </location>
</feature>
<dbReference type="PANTHER" id="PTHR34562">
    <property type="entry name" value="WPP DOMAIN-INTERACTING PROTEIN 2"/>
    <property type="match status" value="1"/>
</dbReference>
<organism evidence="2 3">
    <name type="scientific">Hibiscus syriacus</name>
    <name type="common">Rose of Sharon</name>
    <dbReference type="NCBI Taxonomy" id="106335"/>
    <lineage>
        <taxon>Eukaryota</taxon>
        <taxon>Viridiplantae</taxon>
        <taxon>Streptophyta</taxon>
        <taxon>Embryophyta</taxon>
        <taxon>Tracheophyta</taxon>
        <taxon>Spermatophyta</taxon>
        <taxon>Magnoliopsida</taxon>
        <taxon>eudicotyledons</taxon>
        <taxon>Gunneridae</taxon>
        <taxon>Pentapetalae</taxon>
        <taxon>rosids</taxon>
        <taxon>malvids</taxon>
        <taxon>Malvales</taxon>
        <taxon>Malvaceae</taxon>
        <taxon>Malvoideae</taxon>
        <taxon>Hibiscus</taxon>
    </lineage>
</organism>
<proteinExistence type="predicted"/>
<evidence type="ECO:0000313" key="2">
    <source>
        <dbReference type="EMBL" id="KAE8675475.1"/>
    </source>
</evidence>
<feature type="region of interest" description="Disordered" evidence="1">
    <location>
        <begin position="115"/>
        <end position="190"/>
    </location>
</feature>
<evidence type="ECO:0000313" key="3">
    <source>
        <dbReference type="Proteomes" id="UP000436088"/>
    </source>
</evidence>
<name>A0A6A2Y404_HIBSY</name>
<feature type="region of interest" description="Disordered" evidence="1">
    <location>
        <begin position="315"/>
        <end position="383"/>
    </location>
</feature>
<protein>
    <submittedName>
        <fullName evidence="2">High mobility group family</fullName>
    </submittedName>
</protein>
<feature type="compositionally biased region" description="Acidic residues" evidence="1">
    <location>
        <begin position="336"/>
        <end position="347"/>
    </location>
</feature>
<feature type="compositionally biased region" description="Polar residues" evidence="1">
    <location>
        <begin position="126"/>
        <end position="143"/>
    </location>
</feature>
<feature type="compositionally biased region" description="Polar residues" evidence="1">
    <location>
        <begin position="211"/>
        <end position="232"/>
    </location>
</feature>
<feature type="compositionally biased region" description="Polar residues" evidence="1">
    <location>
        <begin position="171"/>
        <end position="189"/>
    </location>
</feature>
<feature type="compositionally biased region" description="Basic and acidic residues" evidence="1">
    <location>
        <begin position="315"/>
        <end position="335"/>
    </location>
</feature>
<keyword evidence="3" id="KW-1185">Reference proteome</keyword>
<feature type="region of interest" description="Disordered" evidence="1">
    <location>
        <begin position="211"/>
        <end position="296"/>
    </location>
</feature>
<evidence type="ECO:0000256" key="1">
    <source>
        <dbReference type="SAM" id="MobiDB-lite"/>
    </source>
</evidence>
<reference evidence="2" key="1">
    <citation type="submission" date="2019-09" db="EMBL/GenBank/DDBJ databases">
        <title>Draft genome information of white flower Hibiscus syriacus.</title>
        <authorList>
            <person name="Kim Y.-M."/>
        </authorList>
    </citation>
    <scope>NUCLEOTIDE SEQUENCE [LARGE SCALE GENOMIC DNA]</scope>
    <source>
        <strain evidence="2">YM2019G1</strain>
    </source>
</reference>
<feature type="compositionally biased region" description="Basic and acidic residues" evidence="1">
    <location>
        <begin position="233"/>
        <end position="247"/>
    </location>
</feature>
<dbReference type="Proteomes" id="UP000436088">
    <property type="component" value="Unassembled WGS sequence"/>
</dbReference>
<comment type="caution">
    <text evidence="2">The sequence shown here is derived from an EMBL/GenBank/DDBJ whole genome shotgun (WGS) entry which is preliminary data.</text>
</comment>
<gene>
    <name evidence="2" type="ORF">F3Y22_tig00111671pilonHSYRG00282</name>
</gene>
<accession>A0A6A2Y404</accession>
<dbReference type="EMBL" id="VEPZ02001401">
    <property type="protein sequence ID" value="KAE8675475.1"/>
    <property type="molecule type" value="Genomic_DNA"/>
</dbReference>